<dbReference type="PANTHER" id="PTHR11177:SF317">
    <property type="entry name" value="CHITINASE 12-RELATED"/>
    <property type="match status" value="1"/>
</dbReference>
<dbReference type="Proteomes" id="UP001530377">
    <property type="component" value="Unassembled WGS sequence"/>
</dbReference>
<dbReference type="GO" id="GO:0016798">
    <property type="term" value="F:hydrolase activity, acting on glycosyl bonds"/>
    <property type="evidence" value="ECO:0007669"/>
    <property type="project" value="UniProtKB-KW"/>
</dbReference>
<evidence type="ECO:0000256" key="2">
    <source>
        <dbReference type="ARBA" id="ARBA00023295"/>
    </source>
</evidence>
<keyword evidence="8" id="KW-1185">Reference proteome</keyword>
<dbReference type="InterPro" id="IPR011583">
    <property type="entry name" value="Chitinase_II/V-like_cat"/>
</dbReference>
<dbReference type="SMART" id="SM00636">
    <property type="entry name" value="Glyco_18"/>
    <property type="match status" value="1"/>
</dbReference>
<name>A0ABD3RSG2_9STRA</name>
<dbReference type="Gene3D" id="3.20.20.80">
    <property type="entry name" value="Glycosidases"/>
    <property type="match status" value="1"/>
</dbReference>
<keyword evidence="5" id="KW-0732">Signal</keyword>
<feature type="domain" description="GH18" evidence="6">
    <location>
        <begin position="40"/>
        <end position="440"/>
    </location>
</feature>
<dbReference type="InterPro" id="IPR001223">
    <property type="entry name" value="Glyco_hydro18_cat"/>
</dbReference>
<feature type="signal peptide" evidence="5">
    <location>
        <begin position="1"/>
        <end position="27"/>
    </location>
</feature>
<dbReference type="SUPFAM" id="SSF51445">
    <property type="entry name" value="(Trans)glycosidases"/>
    <property type="match status" value="1"/>
</dbReference>
<dbReference type="PANTHER" id="PTHR11177">
    <property type="entry name" value="CHITINASE"/>
    <property type="match status" value="1"/>
</dbReference>
<feature type="chain" id="PRO_5044862416" description="GH18 domain-containing protein" evidence="5">
    <location>
        <begin position="28"/>
        <end position="802"/>
    </location>
</feature>
<dbReference type="CDD" id="cd06548">
    <property type="entry name" value="GH18_chitinase"/>
    <property type="match status" value="1"/>
</dbReference>
<evidence type="ECO:0000313" key="8">
    <source>
        <dbReference type="Proteomes" id="UP001530377"/>
    </source>
</evidence>
<dbReference type="InterPro" id="IPR017853">
    <property type="entry name" value="GH"/>
</dbReference>
<dbReference type="SUPFAM" id="SSF54556">
    <property type="entry name" value="Chitinase insertion domain"/>
    <property type="match status" value="1"/>
</dbReference>
<reference evidence="7 8" key="1">
    <citation type="submission" date="2024-10" db="EMBL/GenBank/DDBJ databases">
        <title>Updated reference genomes for cyclostephanoid diatoms.</title>
        <authorList>
            <person name="Roberts W.R."/>
            <person name="Alverson A.J."/>
        </authorList>
    </citation>
    <scope>NUCLEOTIDE SEQUENCE [LARGE SCALE GENOMIC DNA]</scope>
    <source>
        <strain evidence="7 8">AJA228-03</strain>
    </source>
</reference>
<evidence type="ECO:0000259" key="6">
    <source>
        <dbReference type="PROSITE" id="PS51910"/>
    </source>
</evidence>
<feature type="region of interest" description="Disordered" evidence="4">
    <location>
        <begin position="715"/>
        <end position="742"/>
    </location>
</feature>
<dbReference type="InterPro" id="IPR001579">
    <property type="entry name" value="Glyco_hydro_18_chit_AS"/>
</dbReference>
<keyword evidence="1 3" id="KW-0378">Hydrolase</keyword>
<dbReference type="AlphaFoldDB" id="A0ABD3RSG2"/>
<dbReference type="Pfam" id="PF00704">
    <property type="entry name" value="Glyco_hydro_18"/>
    <property type="match status" value="1"/>
</dbReference>
<evidence type="ECO:0000256" key="4">
    <source>
        <dbReference type="SAM" id="MobiDB-lite"/>
    </source>
</evidence>
<feature type="compositionally biased region" description="Polar residues" evidence="4">
    <location>
        <begin position="658"/>
        <end position="673"/>
    </location>
</feature>
<gene>
    <name evidence="7" type="ORF">ACHAXA_007480</name>
</gene>
<accession>A0ABD3RSG2</accession>
<dbReference type="EMBL" id="JALLPB020000180">
    <property type="protein sequence ID" value="KAL3815838.1"/>
    <property type="molecule type" value="Genomic_DNA"/>
</dbReference>
<evidence type="ECO:0000256" key="1">
    <source>
        <dbReference type="ARBA" id="ARBA00022801"/>
    </source>
</evidence>
<organism evidence="7 8">
    <name type="scientific">Cyclostephanos tholiformis</name>
    <dbReference type="NCBI Taxonomy" id="382380"/>
    <lineage>
        <taxon>Eukaryota</taxon>
        <taxon>Sar</taxon>
        <taxon>Stramenopiles</taxon>
        <taxon>Ochrophyta</taxon>
        <taxon>Bacillariophyta</taxon>
        <taxon>Coscinodiscophyceae</taxon>
        <taxon>Thalassiosirophycidae</taxon>
        <taxon>Stephanodiscales</taxon>
        <taxon>Stephanodiscaceae</taxon>
        <taxon>Cyclostephanos</taxon>
    </lineage>
</organism>
<evidence type="ECO:0000256" key="5">
    <source>
        <dbReference type="SAM" id="SignalP"/>
    </source>
</evidence>
<evidence type="ECO:0000313" key="7">
    <source>
        <dbReference type="EMBL" id="KAL3815838.1"/>
    </source>
</evidence>
<proteinExistence type="predicted"/>
<keyword evidence="2 3" id="KW-0326">Glycosidase</keyword>
<evidence type="ECO:0000256" key="3">
    <source>
        <dbReference type="RuleBase" id="RU000489"/>
    </source>
</evidence>
<protein>
    <recommendedName>
        <fullName evidence="6">GH18 domain-containing protein</fullName>
    </recommendedName>
</protein>
<dbReference type="InterPro" id="IPR050314">
    <property type="entry name" value="Glycosyl_Hydrlase_18"/>
</dbReference>
<dbReference type="InterPro" id="IPR029070">
    <property type="entry name" value="Chitinase_insertion_sf"/>
</dbReference>
<dbReference type="PROSITE" id="PS01095">
    <property type="entry name" value="GH18_1"/>
    <property type="match status" value="1"/>
</dbReference>
<feature type="region of interest" description="Disordered" evidence="4">
    <location>
        <begin position="658"/>
        <end position="690"/>
    </location>
</feature>
<dbReference type="PROSITE" id="PS51910">
    <property type="entry name" value="GH18_2"/>
    <property type="match status" value="1"/>
</dbReference>
<comment type="caution">
    <text evidence="7">The sequence shown here is derived from an EMBL/GenBank/DDBJ whole genome shotgun (WGS) entry which is preliminary data.</text>
</comment>
<sequence>MGVVVVVSSVNLVAVLLLLTASTSSTATATATGKNLIGSRQVIGYYASWQWYDRDKLSSPATVRYDRLTRVNFAFFQPDANGNIWGTDEWADPNVLYGNIDYTRGDPQGTGTCAVHGDMGCVCHRVGPTDRACAYRLLDEGLIHNAHVAGREIYPSIGGWTLSDNFPVMAANDASRQNFVKNCIDLINEYDFDGIDIDWEYPGYADHSGTPDDTTNFNYLLRDLRNALDDLENANGGRKYGLTAALPCGPSNIANIDVPTISGYLTELNLMTYDFHGSWDAKVGVNSPLYDSSSDLEPGWSVDGCVRNWLDRGAPRDKLNIGLAFYGRSFAGSSSLGSSHTGADTVSWALDEGTPQYFNIMDKIDEMTVEWDDETATPIAYFPDGSGIVSYDDERSICLKTEYAIDESLNGFIIWELSGDVMEDLSTPLLDSVNNKLTKTGTDCADQQPGSQPASVGDAVDNTIDGTASTEDVTAENFEVTAAAENFVIQDTTTGNDEIQSTATGDATALGPQLAIEDATTEVSGVTAAAENFATQDTTTGNDEAENFATQDTTTGIDEIQSTATGDATALGPQLAIEDATAEVSEVTAAAENFATQDTTTGNDEAENFATQDTATGIDEIQSTATGDATALGPQLAMEDATAEVSGVTAAAENFATQDTTTGNDEIQSTATGDATALGPQPASVEDNEDKTIDVTASTEDVTDDVSGVTTTVDAATADKTEKNSTPTNTGTGSSTATSALTTEGGTVPWEKFMMHWVIGTTASEQSGENPPWLSRYDYTQYYDGRKKIERNYNSMRKPYRP</sequence>
<feature type="compositionally biased region" description="Low complexity" evidence="4">
    <location>
        <begin position="725"/>
        <end position="742"/>
    </location>
</feature>
<dbReference type="Gene3D" id="3.10.50.10">
    <property type="match status" value="1"/>
</dbReference>